<dbReference type="SMART" id="SM01217">
    <property type="entry name" value="Fn3_like"/>
    <property type="match status" value="1"/>
</dbReference>
<keyword evidence="5" id="KW-0812">Transmembrane</keyword>
<accession>A0AAX1TWK8</accession>
<dbReference type="InterPro" id="IPR036881">
    <property type="entry name" value="Glyco_hydro_3_C_sf"/>
</dbReference>
<evidence type="ECO:0000256" key="2">
    <source>
        <dbReference type="ARBA" id="ARBA00022801"/>
    </source>
</evidence>
<dbReference type="SUPFAM" id="SSF51445">
    <property type="entry name" value="(Trans)glycosidases"/>
    <property type="match status" value="1"/>
</dbReference>
<keyword evidence="4" id="KW-0326">Glycosidase</keyword>
<feature type="transmembrane region" description="Helical" evidence="5">
    <location>
        <begin position="16"/>
        <end position="37"/>
    </location>
</feature>
<dbReference type="AlphaFoldDB" id="A0AAX1TWK8"/>
<keyword evidence="5" id="KW-0472">Membrane</keyword>
<evidence type="ECO:0000256" key="3">
    <source>
        <dbReference type="ARBA" id="ARBA00023277"/>
    </source>
</evidence>
<dbReference type="GO" id="GO:0004553">
    <property type="term" value="F:hydrolase activity, hydrolyzing O-glycosyl compounds"/>
    <property type="evidence" value="ECO:0007669"/>
    <property type="project" value="InterPro"/>
</dbReference>
<evidence type="ECO:0000256" key="5">
    <source>
        <dbReference type="SAM" id="Phobius"/>
    </source>
</evidence>
<dbReference type="Pfam" id="PF01915">
    <property type="entry name" value="Glyco_hydro_3_C"/>
    <property type="match status" value="1"/>
</dbReference>
<organism evidence="7 8">
    <name type="scientific">Bifidobacterium adolescentis</name>
    <dbReference type="NCBI Taxonomy" id="1680"/>
    <lineage>
        <taxon>Bacteria</taxon>
        <taxon>Bacillati</taxon>
        <taxon>Actinomycetota</taxon>
        <taxon>Actinomycetes</taxon>
        <taxon>Bifidobacteriales</taxon>
        <taxon>Bifidobacteriaceae</taxon>
        <taxon>Bifidobacterium</taxon>
    </lineage>
</organism>
<feature type="transmembrane region" description="Helical" evidence="5">
    <location>
        <begin position="929"/>
        <end position="949"/>
    </location>
</feature>
<evidence type="ECO:0000256" key="4">
    <source>
        <dbReference type="RuleBase" id="RU361161"/>
    </source>
</evidence>
<feature type="transmembrane region" description="Helical" evidence="5">
    <location>
        <begin position="57"/>
        <end position="79"/>
    </location>
</feature>
<dbReference type="PRINTS" id="PR00133">
    <property type="entry name" value="GLHYDRLASE3"/>
</dbReference>
<dbReference type="PANTHER" id="PTHR42715:SF10">
    <property type="entry name" value="BETA-GLUCOSIDASE"/>
    <property type="match status" value="1"/>
</dbReference>
<dbReference type="InterPro" id="IPR013783">
    <property type="entry name" value="Ig-like_fold"/>
</dbReference>
<dbReference type="InterPro" id="IPR017853">
    <property type="entry name" value="GH"/>
</dbReference>
<comment type="caution">
    <text evidence="7">The sequence shown here is derived from an EMBL/GenBank/DDBJ whole genome shotgun (WGS) entry which is preliminary data.</text>
</comment>
<dbReference type="SUPFAM" id="SSF52279">
    <property type="entry name" value="Beta-D-glucan exohydrolase, C-terminal domain"/>
    <property type="match status" value="1"/>
</dbReference>
<dbReference type="EMBL" id="QRLP01000006">
    <property type="protein sequence ID" value="RHJ16980.1"/>
    <property type="molecule type" value="Genomic_DNA"/>
</dbReference>
<reference evidence="7 8" key="1">
    <citation type="submission" date="2018-08" db="EMBL/GenBank/DDBJ databases">
        <title>A genome reference for cultivated species of the human gut microbiota.</title>
        <authorList>
            <person name="Zou Y."/>
            <person name="Xue W."/>
            <person name="Luo G."/>
        </authorList>
    </citation>
    <scope>NUCLEOTIDE SEQUENCE [LARGE SCALE GENOMIC DNA]</scope>
    <source>
        <strain evidence="7 8">AM12-20</strain>
    </source>
</reference>
<gene>
    <name evidence="7" type="ORF">DW139_08335</name>
</gene>
<proteinExistence type="inferred from homology"/>
<dbReference type="InterPro" id="IPR050288">
    <property type="entry name" value="Cellulose_deg_GH3"/>
</dbReference>
<dbReference type="InterPro" id="IPR001764">
    <property type="entry name" value="Glyco_hydro_3_N"/>
</dbReference>
<dbReference type="InterPro" id="IPR002772">
    <property type="entry name" value="Glyco_hydro_3_C"/>
</dbReference>
<keyword evidence="3" id="KW-0119">Carbohydrate metabolism</keyword>
<dbReference type="Gene3D" id="2.60.40.10">
    <property type="entry name" value="Immunoglobulins"/>
    <property type="match status" value="1"/>
</dbReference>
<keyword evidence="2 4" id="KW-0378">Hydrolase</keyword>
<dbReference type="InterPro" id="IPR036962">
    <property type="entry name" value="Glyco_hydro_3_N_sf"/>
</dbReference>
<dbReference type="Pfam" id="PF14310">
    <property type="entry name" value="Fn3-like"/>
    <property type="match status" value="1"/>
</dbReference>
<comment type="similarity">
    <text evidence="1 4">Belongs to the glycosyl hydrolase 3 family.</text>
</comment>
<evidence type="ECO:0000313" key="8">
    <source>
        <dbReference type="Proteomes" id="UP000284589"/>
    </source>
</evidence>
<dbReference type="RefSeq" id="WP_118286582.1">
    <property type="nucleotide sequence ID" value="NZ_QRLP01000006.1"/>
</dbReference>
<dbReference type="Proteomes" id="UP000284589">
    <property type="component" value="Unassembled WGS sequence"/>
</dbReference>
<feature type="domain" description="Fibronectin type III-like" evidence="6">
    <location>
        <begin position="448"/>
        <end position="522"/>
    </location>
</feature>
<dbReference type="InterPro" id="IPR026891">
    <property type="entry name" value="Fn3-like"/>
</dbReference>
<dbReference type="InterPro" id="IPR019800">
    <property type="entry name" value="Glyco_hydro_3_AS"/>
</dbReference>
<evidence type="ECO:0000256" key="1">
    <source>
        <dbReference type="ARBA" id="ARBA00005336"/>
    </source>
</evidence>
<protein>
    <submittedName>
        <fullName evidence="7">Beta-glucosidase</fullName>
    </submittedName>
</protein>
<dbReference type="GO" id="GO:0005975">
    <property type="term" value="P:carbohydrate metabolic process"/>
    <property type="evidence" value="ECO:0007669"/>
    <property type="project" value="InterPro"/>
</dbReference>
<dbReference type="PANTHER" id="PTHR42715">
    <property type="entry name" value="BETA-GLUCOSIDASE"/>
    <property type="match status" value="1"/>
</dbReference>
<dbReference type="Gene3D" id="3.20.20.300">
    <property type="entry name" value="Glycoside hydrolase, family 3, N-terminal domain"/>
    <property type="match status" value="1"/>
</dbReference>
<dbReference type="PROSITE" id="PS00775">
    <property type="entry name" value="GLYCOSYL_HYDROL_F3"/>
    <property type="match status" value="1"/>
</dbReference>
<evidence type="ECO:0000259" key="6">
    <source>
        <dbReference type="SMART" id="SM01217"/>
    </source>
</evidence>
<keyword evidence="5" id="KW-1133">Transmembrane helix</keyword>
<dbReference type="Gene3D" id="3.40.50.1700">
    <property type="entry name" value="Glycoside hydrolase family 3 C-terminal domain"/>
    <property type="match status" value="1"/>
</dbReference>
<name>A0AAX1TWK8_BIFAD</name>
<dbReference type="Pfam" id="PF00933">
    <property type="entry name" value="Glyco_hydro_3"/>
    <property type="match status" value="1"/>
</dbReference>
<evidence type="ECO:0000313" key="7">
    <source>
        <dbReference type="EMBL" id="RHJ16980.1"/>
    </source>
</evidence>
<sequence>MLQINMADVMNVIGSLTPYLIAIGVLFVLALIITFAVNKKTVKDVATRKIVHSESWLVALVGIVVAVSMMLTGPLSTLLNNATITKYTLSDATVSKANELAKDVQSEAVTLLKNDDSNLPLSGKKVNVFGWGSTNPVYGGTGSGSMSKQYKTVSLLDGMKQAGLKTNTELSKLYTDYRKDRPEVGMFAQDWTLPEVPAKQYSDELVSDAKDFSDEAVVVLTRVGGEGADLPTDMKAKGITYKNNSKDYDDFQKGESFLQLSKTERDMIDLVTSNFKKVTLVYNGANTFQFDFLNDYPQIQSVVWCPPAGQTGFSALGEVLAGETNPSGKTSDTFLKDLTKSVSYNNFGKFEYTNMADKAAKYKGFTGDDVTAIPGFVNYSEGIYVGYKFYETASDEGLINYDDTVAFPFGYGLSYTSFDQKLDSVKYKGGKVTVTATVTNTGDKAGKDVVEVYYNPPYTDGGIEKASKNLAGFEKTKELQPGESQKVTVKFDDDDMASYDYKGAKAYVLEKGDYDISIQSDSHHMIDHKAITVKDTVTYDSDSNTHNGDKTVATNQFDDVVGDVTYLSRADHFANYKEATAAPTNFEMSDKAKETFYNNSNYDPKKFDKDSDKMPTTGAKNGLKLSDMYGKDYDDADWDKLLDQLTFDDMDNLIANGGYGTQAVKSVGKIQLTDADGPASLNNNFTGVGSIGFPASTAFACTWNKDLAKQFGEMIGDMAHDMHVAGWYAPAMNIHRNAFSGRTFEYFSEDSLLSGVMASSEISGAKSKGVYSFMKHFALNDQETKRTEMLCTWTNEQAMREIYLKPFEMSVKEGGAQAVMSSFNYIGNTYAGADSALLQTVLRGEWGFKGFVLTDYFGGYGYQNADQEVRAGNDSMLATTKITNHITDKSATSVKAMRQAAHNILYTAANSWQYANGEPKVATPIWKTAMYVAWGVVAVLVIGLEIVAIKRYLNRKKAVATVESAAEPVAAGPANAE</sequence>